<dbReference type="InterPro" id="IPR052155">
    <property type="entry name" value="Biofilm_reg_signaling"/>
</dbReference>
<dbReference type="Gene3D" id="3.30.450.20">
    <property type="entry name" value="PAS domain"/>
    <property type="match status" value="1"/>
</dbReference>
<dbReference type="SMART" id="SM00267">
    <property type="entry name" value="GGDEF"/>
    <property type="match status" value="1"/>
</dbReference>
<dbReference type="SMART" id="SM00052">
    <property type="entry name" value="EAL"/>
    <property type="match status" value="1"/>
</dbReference>
<reference evidence="5 6" key="1">
    <citation type="submission" date="2019-06" db="EMBL/GenBank/DDBJ databases">
        <title>Whole genome shotgun sequence of Zoogloea ramigera NBRC 15342.</title>
        <authorList>
            <person name="Hosoyama A."/>
            <person name="Uohara A."/>
            <person name="Ohji S."/>
            <person name="Ichikawa N."/>
        </authorList>
    </citation>
    <scope>NUCLEOTIDE SEQUENCE [LARGE SCALE GENOMIC DNA]</scope>
    <source>
        <strain evidence="5 6">NBRC 15342</strain>
    </source>
</reference>
<gene>
    <name evidence="5" type="ORF">ZRA01_13790</name>
</gene>
<feature type="domain" description="PAC" evidence="2">
    <location>
        <begin position="107"/>
        <end position="159"/>
    </location>
</feature>
<keyword evidence="6" id="KW-1185">Reference proteome</keyword>
<feature type="compositionally biased region" description="Basic and acidic residues" evidence="1">
    <location>
        <begin position="1"/>
        <end position="11"/>
    </location>
</feature>
<dbReference type="FunFam" id="3.30.70.270:FF:000001">
    <property type="entry name" value="Diguanylate cyclase domain protein"/>
    <property type="match status" value="1"/>
</dbReference>
<dbReference type="OrthoDB" id="9813903at2"/>
<dbReference type="InterPro" id="IPR029787">
    <property type="entry name" value="Nucleotide_cyclase"/>
</dbReference>
<dbReference type="NCBIfam" id="TIGR00254">
    <property type="entry name" value="GGDEF"/>
    <property type="match status" value="1"/>
</dbReference>
<evidence type="ECO:0000256" key="1">
    <source>
        <dbReference type="SAM" id="MobiDB-lite"/>
    </source>
</evidence>
<dbReference type="InterPro" id="IPR000700">
    <property type="entry name" value="PAS-assoc_C"/>
</dbReference>
<dbReference type="PANTHER" id="PTHR44757">
    <property type="entry name" value="DIGUANYLATE CYCLASE DGCP"/>
    <property type="match status" value="1"/>
</dbReference>
<dbReference type="SUPFAM" id="SSF55073">
    <property type="entry name" value="Nucleotide cyclase"/>
    <property type="match status" value="1"/>
</dbReference>
<organism evidence="5 6">
    <name type="scientific">Zoogloea ramigera</name>
    <dbReference type="NCBI Taxonomy" id="350"/>
    <lineage>
        <taxon>Bacteria</taxon>
        <taxon>Pseudomonadati</taxon>
        <taxon>Pseudomonadota</taxon>
        <taxon>Betaproteobacteria</taxon>
        <taxon>Rhodocyclales</taxon>
        <taxon>Zoogloeaceae</taxon>
        <taxon>Zoogloea</taxon>
    </lineage>
</organism>
<feature type="region of interest" description="Disordered" evidence="1">
    <location>
        <begin position="1"/>
        <end position="23"/>
    </location>
</feature>
<dbReference type="AlphaFoldDB" id="A0A4Y4CSK3"/>
<dbReference type="Pfam" id="PF00990">
    <property type="entry name" value="GGDEF"/>
    <property type="match status" value="1"/>
</dbReference>
<evidence type="ECO:0000313" key="6">
    <source>
        <dbReference type="Proteomes" id="UP000318422"/>
    </source>
</evidence>
<dbReference type="Pfam" id="PF08448">
    <property type="entry name" value="PAS_4"/>
    <property type="match status" value="1"/>
</dbReference>
<evidence type="ECO:0000259" key="3">
    <source>
        <dbReference type="PROSITE" id="PS50883"/>
    </source>
</evidence>
<dbReference type="CDD" id="cd01949">
    <property type="entry name" value="GGDEF"/>
    <property type="match status" value="1"/>
</dbReference>
<dbReference type="PANTHER" id="PTHR44757:SF2">
    <property type="entry name" value="BIOFILM ARCHITECTURE MAINTENANCE PROTEIN MBAA"/>
    <property type="match status" value="1"/>
</dbReference>
<dbReference type="SUPFAM" id="SSF55785">
    <property type="entry name" value="PYP-like sensor domain (PAS domain)"/>
    <property type="match status" value="1"/>
</dbReference>
<dbReference type="InterPro" id="IPR035965">
    <property type="entry name" value="PAS-like_dom_sf"/>
</dbReference>
<dbReference type="Proteomes" id="UP000318422">
    <property type="component" value="Unassembled WGS sequence"/>
</dbReference>
<dbReference type="InterPro" id="IPR013656">
    <property type="entry name" value="PAS_4"/>
</dbReference>
<evidence type="ECO:0000259" key="4">
    <source>
        <dbReference type="PROSITE" id="PS50887"/>
    </source>
</evidence>
<dbReference type="PROSITE" id="PS50883">
    <property type="entry name" value="EAL"/>
    <property type="match status" value="1"/>
</dbReference>
<feature type="domain" description="GGDEF" evidence="4">
    <location>
        <begin position="191"/>
        <end position="324"/>
    </location>
</feature>
<proteinExistence type="predicted"/>
<dbReference type="CDD" id="cd01948">
    <property type="entry name" value="EAL"/>
    <property type="match status" value="1"/>
</dbReference>
<dbReference type="InterPro" id="IPR043128">
    <property type="entry name" value="Rev_trsase/Diguanyl_cyclase"/>
</dbReference>
<accession>A0A4Y4CSK3</accession>
<dbReference type="Gene3D" id="3.30.70.270">
    <property type="match status" value="1"/>
</dbReference>
<evidence type="ECO:0008006" key="7">
    <source>
        <dbReference type="Google" id="ProtNLM"/>
    </source>
</evidence>
<protein>
    <recommendedName>
        <fullName evidence="7">Diguanylate cyclase (GGDEF)-like protein</fullName>
    </recommendedName>
</protein>
<dbReference type="PROSITE" id="PS50113">
    <property type="entry name" value="PAC"/>
    <property type="match status" value="1"/>
</dbReference>
<dbReference type="InterPro" id="IPR035919">
    <property type="entry name" value="EAL_sf"/>
</dbReference>
<dbReference type="EMBL" id="BJNV01000015">
    <property type="protein sequence ID" value="GEC95306.1"/>
    <property type="molecule type" value="Genomic_DNA"/>
</dbReference>
<feature type="domain" description="EAL" evidence="3">
    <location>
        <begin position="333"/>
        <end position="587"/>
    </location>
</feature>
<dbReference type="SUPFAM" id="SSF141868">
    <property type="entry name" value="EAL domain-like"/>
    <property type="match status" value="1"/>
</dbReference>
<dbReference type="InterPro" id="IPR000160">
    <property type="entry name" value="GGDEF_dom"/>
</dbReference>
<name>A0A4Y4CSK3_ZOORA</name>
<comment type="caution">
    <text evidence="5">The sequence shown here is derived from an EMBL/GenBank/DDBJ whole genome shotgun (WGS) entry which is preliminary data.</text>
</comment>
<dbReference type="PROSITE" id="PS50887">
    <property type="entry name" value="GGDEF"/>
    <property type="match status" value="1"/>
</dbReference>
<dbReference type="Gene3D" id="3.20.20.450">
    <property type="entry name" value="EAL domain"/>
    <property type="match status" value="1"/>
</dbReference>
<evidence type="ECO:0000313" key="5">
    <source>
        <dbReference type="EMBL" id="GEC95306.1"/>
    </source>
</evidence>
<dbReference type="InterPro" id="IPR001633">
    <property type="entry name" value="EAL_dom"/>
</dbReference>
<evidence type="ECO:0000259" key="2">
    <source>
        <dbReference type="PROSITE" id="PS50113"/>
    </source>
</evidence>
<dbReference type="Pfam" id="PF00563">
    <property type="entry name" value="EAL"/>
    <property type="match status" value="1"/>
</dbReference>
<dbReference type="RefSeq" id="WP_141350665.1">
    <property type="nucleotide sequence ID" value="NZ_BJNV01000015.1"/>
</dbReference>
<sequence>MRDVPHGKERSNVASPNPLSRMDPERMCQRISSVLVALEEGLQLWDDAGCLIYANPASHAQFPTPEALGAGRHWTVLARDCRTESGGPCPIDDFPVARALRGERHATPLLMQITQADGQLSWLRLAAHPLPASSGSPDSVVSVSVDVTQLVEQELRLKQQAHFDTLTGLPNRALFSDRIERVLAHARRHGGRLAVCLLDLDGFKAVNDTLGHQAGDLLLRKVARRLKDTLRTEDTAARIGGDEFALLIGDLNTSGQCEYALKRVLDALAAPYSIDDQEVRITASIGATLFPGDAVDPDQLLRHADQAMYAAKLAGKNRFSLFDPTHESRVRANFGLVRKIEDALARGQFILHYQPKVDCLNGRVVGLEALIRWQHPVLGLRMPGEFLPLIEHEDVIIGIGNWVIAEALRQQARLRAAGHDLSISVNIAARQLLKGQFAEQLDAILAGHADADPGRFEIEILETAALEDVVAVSQLIAEFQGRGVRFALDDFGTGYSSLVHLKHLGADVLKIDQTFVRDMLDDPGDLAIVQGVIGLADAFHRDVVAEGVEDLAHIRSLLESGCHVMQGYGISRPLPTEHLDLWLESFEPDPAWQRVNAAPLH</sequence>
<dbReference type="GO" id="GO:0003824">
    <property type="term" value="F:catalytic activity"/>
    <property type="evidence" value="ECO:0007669"/>
    <property type="project" value="UniProtKB-ARBA"/>
</dbReference>